<protein>
    <submittedName>
        <fullName evidence="2">Uncharacterized protein</fullName>
    </submittedName>
</protein>
<evidence type="ECO:0000256" key="1">
    <source>
        <dbReference type="SAM" id="MobiDB-lite"/>
    </source>
</evidence>
<reference evidence="2 3" key="1">
    <citation type="submission" date="2024-09" db="EMBL/GenBank/DDBJ databases">
        <authorList>
            <person name="Sun Q."/>
            <person name="Mori K."/>
        </authorList>
    </citation>
    <scope>NUCLEOTIDE SEQUENCE [LARGE SCALE GENOMIC DNA]</scope>
    <source>
        <strain evidence="2 3">CCM 7609</strain>
    </source>
</reference>
<name>A0ABV5G4H3_9MICC</name>
<feature type="region of interest" description="Disordered" evidence="1">
    <location>
        <begin position="1"/>
        <end position="29"/>
    </location>
</feature>
<keyword evidence="3" id="KW-1185">Reference proteome</keyword>
<proteinExistence type="predicted"/>
<evidence type="ECO:0000313" key="2">
    <source>
        <dbReference type="EMBL" id="MFB9073838.1"/>
    </source>
</evidence>
<dbReference type="EMBL" id="JBHMFI010000001">
    <property type="protein sequence ID" value="MFB9073838.1"/>
    <property type="molecule type" value="Genomic_DNA"/>
</dbReference>
<evidence type="ECO:0000313" key="3">
    <source>
        <dbReference type="Proteomes" id="UP001589575"/>
    </source>
</evidence>
<gene>
    <name evidence="2" type="ORF">ACFFX0_22605</name>
</gene>
<feature type="compositionally biased region" description="Pro residues" evidence="1">
    <location>
        <begin position="13"/>
        <end position="25"/>
    </location>
</feature>
<accession>A0ABV5G4H3</accession>
<comment type="caution">
    <text evidence="2">The sequence shown here is derived from an EMBL/GenBank/DDBJ whole genome shotgun (WGS) entry which is preliminary data.</text>
</comment>
<sequence length="46" mass="5046">MTRIRTAGTTCGSPPPAHSPRPPCCGPRSRRNWRRAAGWTASSPIW</sequence>
<dbReference type="Proteomes" id="UP001589575">
    <property type="component" value="Unassembled WGS sequence"/>
</dbReference>
<organism evidence="2 3">
    <name type="scientific">Citricoccus parietis</name>
    <dbReference type="NCBI Taxonomy" id="592307"/>
    <lineage>
        <taxon>Bacteria</taxon>
        <taxon>Bacillati</taxon>
        <taxon>Actinomycetota</taxon>
        <taxon>Actinomycetes</taxon>
        <taxon>Micrococcales</taxon>
        <taxon>Micrococcaceae</taxon>
        <taxon>Citricoccus</taxon>
    </lineage>
</organism>